<dbReference type="EMBL" id="JABEQE010000004">
    <property type="protein sequence ID" value="MBB2171667.1"/>
    <property type="molecule type" value="Genomic_DNA"/>
</dbReference>
<dbReference type="Proteomes" id="UP000577891">
    <property type="component" value="Unassembled WGS sequence"/>
</dbReference>
<name>A0A7W4IZ43_9PROT</name>
<gene>
    <name evidence="3" type="ORF">HLH35_05945</name>
</gene>
<feature type="domain" description="Acyltransferase 3" evidence="2">
    <location>
        <begin position="3"/>
        <end position="319"/>
    </location>
</feature>
<feature type="transmembrane region" description="Helical" evidence="1">
    <location>
        <begin position="97"/>
        <end position="118"/>
    </location>
</feature>
<feature type="transmembrane region" description="Helical" evidence="1">
    <location>
        <begin position="154"/>
        <end position="172"/>
    </location>
</feature>
<dbReference type="AlphaFoldDB" id="A0A7W4IZ43"/>
<dbReference type="GO" id="GO:0016747">
    <property type="term" value="F:acyltransferase activity, transferring groups other than amino-acyl groups"/>
    <property type="evidence" value="ECO:0007669"/>
    <property type="project" value="InterPro"/>
</dbReference>
<dbReference type="Pfam" id="PF01757">
    <property type="entry name" value="Acyl_transf_3"/>
    <property type="match status" value="1"/>
</dbReference>
<evidence type="ECO:0000313" key="4">
    <source>
        <dbReference type="Proteomes" id="UP000577891"/>
    </source>
</evidence>
<feature type="transmembrane region" description="Helical" evidence="1">
    <location>
        <begin position="184"/>
        <end position="203"/>
    </location>
</feature>
<accession>A0A7W4IZ43</accession>
<evidence type="ECO:0000313" key="3">
    <source>
        <dbReference type="EMBL" id="MBB2171667.1"/>
    </source>
</evidence>
<feature type="transmembrane region" description="Helical" evidence="1">
    <location>
        <begin position="69"/>
        <end position="90"/>
    </location>
</feature>
<keyword evidence="3" id="KW-0012">Acyltransferase</keyword>
<dbReference type="InterPro" id="IPR002656">
    <property type="entry name" value="Acyl_transf_3_dom"/>
</dbReference>
<comment type="caution">
    <text evidence="3">The sequence shown here is derived from an EMBL/GenBank/DDBJ whole genome shotgun (WGS) entry which is preliminary data.</text>
</comment>
<evidence type="ECO:0000256" key="1">
    <source>
        <dbReference type="SAM" id="Phobius"/>
    </source>
</evidence>
<evidence type="ECO:0000259" key="2">
    <source>
        <dbReference type="Pfam" id="PF01757"/>
    </source>
</evidence>
<feature type="transmembrane region" description="Helical" evidence="1">
    <location>
        <begin position="271"/>
        <end position="287"/>
    </location>
</feature>
<feature type="transmembrane region" description="Helical" evidence="1">
    <location>
        <begin position="242"/>
        <end position="259"/>
    </location>
</feature>
<reference evidence="3 4" key="1">
    <citation type="submission" date="2020-04" db="EMBL/GenBank/DDBJ databases">
        <title>Description of novel Gluconacetobacter.</title>
        <authorList>
            <person name="Sombolestani A."/>
        </authorList>
    </citation>
    <scope>NUCLEOTIDE SEQUENCE [LARGE SCALE GENOMIC DNA]</scope>
    <source>
        <strain evidence="3 4">LMG 27724</strain>
    </source>
</reference>
<keyword evidence="1" id="KW-0472">Membrane</keyword>
<feature type="transmembrane region" description="Helical" evidence="1">
    <location>
        <begin position="215"/>
        <end position="236"/>
    </location>
</feature>
<proteinExistence type="predicted"/>
<feature type="transmembrane region" description="Helical" evidence="1">
    <location>
        <begin position="130"/>
        <end position="147"/>
    </location>
</feature>
<sequence>MQILRLLVGISIFIGHWSEPYVARLLPQGQIPIDIFFMIEGFLSMRYLSQPTVMVANRWRVVGDRIAHIYPIYAIALVAGFCAFAPFAFANADGWTVANWIGAFFSGLVLLPVFSTLVHGSVFPLNPPSWAIVLELFGFAFLALLRVPGSPRRLFAVWAGAVAVCLVLAGVWHDPNAGWSTVHYWGGWPRMGLGFFGGALLWHLHDRYGARTPQFHPICVLASFIGMLLLTTRFIGWPLLGVGVPLLVWFGASCARPAWLDAIALYARRRALAVYLLGYPVMMIWRVEGTHFAVPPSFAGSLAGFALVFGSLLAASVAIVRLQRNIGQQMRG</sequence>
<feature type="transmembrane region" description="Helical" evidence="1">
    <location>
        <begin position="299"/>
        <end position="322"/>
    </location>
</feature>
<protein>
    <submittedName>
        <fullName evidence="3">Acyltransferase</fullName>
    </submittedName>
</protein>
<keyword evidence="4" id="KW-1185">Reference proteome</keyword>
<keyword evidence="1" id="KW-1133">Transmembrane helix</keyword>
<keyword evidence="3" id="KW-0808">Transferase</keyword>
<keyword evidence="1" id="KW-0812">Transmembrane</keyword>
<organism evidence="3 4">
    <name type="scientific">Gluconacetobacter asukensis</name>
    <dbReference type="NCBI Taxonomy" id="1017181"/>
    <lineage>
        <taxon>Bacteria</taxon>
        <taxon>Pseudomonadati</taxon>
        <taxon>Pseudomonadota</taxon>
        <taxon>Alphaproteobacteria</taxon>
        <taxon>Acetobacterales</taxon>
        <taxon>Acetobacteraceae</taxon>
        <taxon>Gluconacetobacter</taxon>
    </lineage>
</organism>